<keyword evidence="2" id="KW-0813">Transport</keyword>
<feature type="transmembrane region" description="Helical" evidence="6">
    <location>
        <begin position="141"/>
        <end position="164"/>
    </location>
</feature>
<dbReference type="SUPFAM" id="SSF103473">
    <property type="entry name" value="MFS general substrate transporter"/>
    <property type="match status" value="1"/>
</dbReference>
<sequence length="435" mass="46728">MQDAAHSRLYGRIAWRLIPFLLACYTVAIIDRFNIGFAKLQFLHDLQIDDAVFGLAAGIFSVGYVALEVPSNLLLVKVGVRKTLLRIMVLWGAVTVLLALVQNQYHLYLLRFLLGAAEGGFFPGILYYLTLWFPDRVRGRMTSLFVMAVPLGGVIAGPLSGLIMDHMQGVHGLHGWQWLFILEGGPAVLLGIAAYFYLADGPQVASWLSADERRQVASDLARDRAAVPGTTRSFAAALREPRVYLLSFIYFAFFCSLNTILLWTPTLLKRVGVATTTEIGWLSGAISVASAIGMVAIGYSSDRTRERRWHVVCCGLVAAACFIALQAAQDSVLLTVTLLAVASIGIFAILSLFWTIPNAMLEGSAAAGGIALISAIGSFGGAVCPALIGWMTAATGSIYAPLALVGAVLGIGMLTLIVCVPRARHEVTLAEPSRL</sequence>
<dbReference type="RefSeq" id="WP_092079386.1">
    <property type="nucleotide sequence ID" value="NZ_FMZW01000003.1"/>
</dbReference>
<dbReference type="FunFam" id="1.20.1250.20:FF:000018">
    <property type="entry name" value="MFS transporter permease"/>
    <property type="match status" value="1"/>
</dbReference>
<comment type="subcellular location">
    <subcellularLocation>
        <location evidence="1">Membrane</location>
        <topology evidence="1">Multi-pass membrane protein</topology>
    </subcellularLocation>
</comment>
<evidence type="ECO:0000256" key="5">
    <source>
        <dbReference type="ARBA" id="ARBA00023136"/>
    </source>
</evidence>
<feature type="transmembrane region" description="Helical" evidence="6">
    <location>
        <begin position="83"/>
        <end position="102"/>
    </location>
</feature>
<evidence type="ECO:0000256" key="2">
    <source>
        <dbReference type="ARBA" id="ARBA00022448"/>
    </source>
</evidence>
<dbReference type="Pfam" id="PF07690">
    <property type="entry name" value="MFS_1"/>
    <property type="match status" value="1"/>
</dbReference>
<evidence type="ECO:0000256" key="4">
    <source>
        <dbReference type="ARBA" id="ARBA00022989"/>
    </source>
</evidence>
<organism evidence="8 9">
    <name type="scientific">Bradyrhizobium brasilense</name>
    <dbReference type="NCBI Taxonomy" id="1419277"/>
    <lineage>
        <taxon>Bacteria</taxon>
        <taxon>Pseudomonadati</taxon>
        <taxon>Pseudomonadota</taxon>
        <taxon>Alphaproteobacteria</taxon>
        <taxon>Hyphomicrobiales</taxon>
        <taxon>Nitrobacteraceae</taxon>
        <taxon>Bradyrhizobium</taxon>
    </lineage>
</organism>
<evidence type="ECO:0000313" key="8">
    <source>
        <dbReference type="EMBL" id="SDC45283.1"/>
    </source>
</evidence>
<dbReference type="PANTHER" id="PTHR43791:SF36">
    <property type="entry name" value="TRANSPORTER, PUTATIVE (AFU_ORTHOLOGUE AFUA_6G08340)-RELATED"/>
    <property type="match status" value="1"/>
</dbReference>
<feature type="transmembrane region" description="Helical" evidence="6">
    <location>
        <begin position="108"/>
        <end position="129"/>
    </location>
</feature>
<feature type="transmembrane region" description="Helical" evidence="6">
    <location>
        <begin position="51"/>
        <end position="76"/>
    </location>
</feature>
<dbReference type="EMBL" id="FMZW01000003">
    <property type="protein sequence ID" value="SDC45283.1"/>
    <property type="molecule type" value="Genomic_DNA"/>
</dbReference>
<protein>
    <submittedName>
        <fullName evidence="8">Sugar phosphate permease</fullName>
    </submittedName>
</protein>
<dbReference type="Gene3D" id="1.20.1250.20">
    <property type="entry name" value="MFS general substrate transporter like domains"/>
    <property type="match status" value="2"/>
</dbReference>
<dbReference type="InterPro" id="IPR011701">
    <property type="entry name" value="MFS"/>
</dbReference>
<dbReference type="PANTHER" id="PTHR43791">
    <property type="entry name" value="PERMEASE-RELATED"/>
    <property type="match status" value="1"/>
</dbReference>
<evidence type="ECO:0000259" key="7">
    <source>
        <dbReference type="PROSITE" id="PS50850"/>
    </source>
</evidence>
<feature type="domain" description="Major facilitator superfamily (MFS) profile" evidence="7">
    <location>
        <begin position="12"/>
        <end position="424"/>
    </location>
</feature>
<feature type="transmembrane region" description="Helical" evidence="6">
    <location>
        <begin position="279"/>
        <end position="297"/>
    </location>
</feature>
<keyword evidence="5 6" id="KW-0472">Membrane</keyword>
<keyword evidence="3 6" id="KW-0812">Transmembrane</keyword>
<name>A0A1G6LPV9_9BRAD</name>
<keyword evidence="4 6" id="KW-1133">Transmembrane helix</keyword>
<dbReference type="AlphaFoldDB" id="A0A1G6LPV9"/>
<feature type="transmembrane region" description="Helical" evidence="6">
    <location>
        <begin position="333"/>
        <end position="354"/>
    </location>
</feature>
<gene>
    <name evidence="8" type="ORF">SAMN05216337_100316</name>
</gene>
<feature type="transmembrane region" description="Helical" evidence="6">
    <location>
        <begin position="398"/>
        <end position="420"/>
    </location>
</feature>
<proteinExistence type="predicted"/>
<dbReference type="InterPro" id="IPR036259">
    <property type="entry name" value="MFS_trans_sf"/>
</dbReference>
<feature type="transmembrane region" description="Helical" evidence="6">
    <location>
        <begin position="309"/>
        <end position="327"/>
    </location>
</feature>
<evidence type="ECO:0000256" key="3">
    <source>
        <dbReference type="ARBA" id="ARBA00022692"/>
    </source>
</evidence>
<evidence type="ECO:0000313" key="9">
    <source>
        <dbReference type="Proteomes" id="UP000199245"/>
    </source>
</evidence>
<evidence type="ECO:0000256" key="6">
    <source>
        <dbReference type="SAM" id="Phobius"/>
    </source>
</evidence>
<reference evidence="8 9" key="1">
    <citation type="submission" date="2016-10" db="EMBL/GenBank/DDBJ databases">
        <authorList>
            <person name="de Groot N.N."/>
        </authorList>
    </citation>
    <scope>NUCLEOTIDE SEQUENCE [LARGE SCALE GENOMIC DNA]</scope>
    <source>
        <strain evidence="8 9">R5</strain>
    </source>
</reference>
<dbReference type="CDD" id="cd17319">
    <property type="entry name" value="MFS_ExuT_GudP_like"/>
    <property type="match status" value="1"/>
</dbReference>
<dbReference type="InterPro" id="IPR020846">
    <property type="entry name" value="MFS_dom"/>
</dbReference>
<dbReference type="GO" id="GO:0016020">
    <property type="term" value="C:membrane"/>
    <property type="evidence" value="ECO:0007669"/>
    <property type="project" value="UniProtKB-SubCell"/>
</dbReference>
<dbReference type="PROSITE" id="PS50850">
    <property type="entry name" value="MFS"/>
    <property type="match status" value="1"/>
</dbReference>
<feature type="transmembrane region" description="Helical" evidence="6">
    <location>
        <begin position="243"/>
        <end position="264"/>
    </location>
</feature>
<evidence type="ECO:0000256" key="1">
    <source>
        <dbReference type="ARBA" id="ARBA00004141"/>
    </source>
</evidence>
<feature type="transmembrane region" description="Helical" evidence="6">
    <location>
        <begin position="366"/>
        <end position="392"/>
    </location>
</feature>
<feature type="transmembrane region" description="Helical" evidence="6">
    <location>
        <begin position="12"/>
        <end position="31"/>
    </location>
</feature>
<accession>A0A1G6LPV9</accession>
<feature type="transmembrane region" description="Helical" evidence="6">
    <location>
        <begin position="176"/>
        <end position="198"/>
    </location>
</feature>
<dbReference type="GO" id="GO:0022857">
    <property type="term" value="F:transmembrane transporter activity"/>
    <property type="evidence" value="ECO:0007669"/>
    <property type="project" value="InterPro"/>
</dbReference>
<dbReference type="Proteomes" id="UP000199245">
    <property type="component" value="Unassembled WGS sequence"/>
</dbReference>